<evidence type="ECO:0000313" key="3">
    <source>
        <dbReference type="Proteomes" id="UP001196413"/>
    </source>
</evidence>
<reference evidence="2" key="1">
    <citation type="submission" date="2021-06" db="EMBL/GenBank/DDBJ databases">
        <title>Parelaphostrongylus tenuis whole genome reference sequence.</title>
        <authorList>
            <person name="Garwood T.J."/>
            <person name="Larsen P.A."/>
            <person name="Fountain-Jones N.M."/>
            <person name="Garbe J.R."/>
            <person name="Macchietto M.G."/>
            <person name="Kania S.A."/>
            <person name="Gerhold R.W."/>
            <person name="Richards J.E."/>
            <person name="Wolf T.M."/>
        </authorList>
    </citation>
    <scope>NUCLEOTIDE SEQUENCE</scope>
    <source>
        <strain evidence="2">MNPRO001-30</strain>
        <tissue evidence="2">Meninges</tissue>
    </source>
</reference>
<organism evidence="2 3">
    <name type="scientific">Parelaphostrongylus tenuis</name>
    <name type="common">Meningeal worm</name>
    <dbReference type="NCBI Taxonomy" id="148309"/>
    <lineage>
        <taxon>Eukaryota</taxon>
        <taxon>Metazoa</taxon>
        <taxon>Ecdysozoa</taxon>
        <taxon>Nematoda</taxon>
        <taxon>Chromadorea</taxon>
        <taxon>Rhabditida</taxon>
        <taxon>Rhabditina</taxon>
        <taxon>Rhabditomorpha</taxon>
        <taxon>Strongyloidea</taxon>
        <taxon>Metastrongylidae</taxon>
        <taxon>Parelaphostrongylus</taxon>
    </lineage>
</organism>
<protein>
    <submittedName>
        <fullName evidence="2">Uncharacterized protein</fullName>
    </submittedName>
</protein>
<dbReference type="EMBL" id="JAHQIW010001882">
    <property type="protein sequence ID" value="KAJ1353908.1"/>
    <property type="molecule type" value="Genomic_DNA"/>
</dbReference>
<feature type="region of interest" description="Disordered" evidence="1">
    <location>
        <begin position="27"/>
        <end position="57"/>
    </location>
</feature>
<evidence type="ECO:0000313" key="2">
    <source>
        <dbReference type="EMBL" id="KAJ1353908.1"/>
    </source>
</evidence>
<name>A0AAD5QIZ6_PARTN</name>
<proteinExistence type="predicted"/>
<evidence type="ECO:0000256" key="1">
    <source>
        <dbReference type="SAM" id="MobiDB-lite"/>
    </source>
</evidence>
<dbReference type="Proteomes" id="UP001196413">
    <property type="component" value="Unassembled WGS sequence"/>
</dbReference>
<accession>A0AAD5QIZ6</accession>
<comment type="caution">
    <text evidence="2">The sequence shown here is derived from an EMBL/GenBank/DDBJ whole genome shotgun (WGS) entry which is preliminary data.</text>
</comment>
<sequence>MLGKNIGRKVGANFVNTQYQAFLTESAKKKAAQNAGPAATKVSADGPPKSKEQRREEMRRIGIFVTADSDEMEPTIMEKIESASRPFICPPQTMQVIELLTESS</sequence>
<gene>
    <name evidence="2" type="ORF">KIN20_010684</name>
</gene>
<feature type="compositionally biased region" description="Basic and acidic residues" evidence="1">
    <location>
        <begin position="48"/>
        <end position="57"/>
    </location>
</feature>
<keyword evidence="3" id="KW-1185">Reference proteome</keyword>
<dbReference type="AlphaFoldDB" id="A0AAD5QIZ6"/>